<sequence>MFSEGNYAHIWELEDKGKYHEARMSTSRKNSQTGEYEQDWSSFGVRLVATAHEQAKNLDTSKNVRIGRCGVSNKYDKEKKITYTNYVIFNFEDENSNSGGSDTQKPQKSKDDFMDVSASIDDDELPFC</sequence>
<dbReference type="EMBL" id="QRHZ01000001">
    <property type="protein sequence ID" value="RHG20142.1"/>
    <property type="molecule type" value="Genomic_DNA"/>
</dbReference>
<dbReference type="EMBL" id="QROE01000001">
    <property type="protein sequence ID" value="RHK98354.1"/>
    <property type="molecule type" value="Genomic_DNA"/>
</dbReference>
<dbReference type="RefSeq" id="WP_118197465.1">
    <property type="nucleotide sequence ID" value="NZ_CABJDZ010000001.1"/>
</dbReference>
<dbReference type="Proteomes" id="UP000284267">
    <property type="component" value="Unassembled WGS sequence"/>
</dbReference>
<comment type="caution">
    <text evidence="3">The sequence shown here is derived from an EMBL/GenBank/DDBJ whole genome shotgun (WGS) entry which is preliminary data.</text>
</comment>
<evidence type="ECO:0008006" key="6">
    <source>
        <dbReference type="Google" id="ProtNLM"/>
    </source>
</evidence>
<organism evidence="3 5">
    <name type="scientific">Blautia obeum</name>
    <dbReference type="NCBI Taxonomy" id="40520"/>
    <lineage>
        <taxon>Bacteria</taxon>
        <taxon>Bacillati</taxon>
        <taxon>Bacillota</taxon>
        <taxon>Clostridia</taxon>
        <taxon>Lachnospirales</taxon>
        <taxon>Lachnospiraceae</taxon>
        <taxon>Blautia</taxon>
    </lineage>
</organism>
<proteinExistence type="predicted"/>
<name>A0A415HVT1_9FIRM</name>
<evidence type="ECO:0000313" key="2">
    <source>
        <dbReference type="EMBL" id="RHG20142.1"/>
    </source>
</evidence>
<dbReference type="AlphaFoldDB" id="A0A415HVT1"/>
<gene>
    <name evidence="3" type="ORF">DW040_03335</name>
    <name evidence="2" type="ORF">DW272_02750</name>
</gene>
<accession>A0A415HVT1</accession>
<evidence type="ECO:0000313" key="3">
    <source>
        <dbReference type="EMBL" id="RHK98354.1"/>
    </source>
</evidence>
<reference evidence="4 5" key="1">
    <citation type="submission" date="2018-08" db="EMBL/GenBank/DDBJ databases">
        <title>A genome reference for cultivated species of the human gut microbiota.</title>
        <authorList>
            <person name="Zou Y."/>
            <person name="Xue W."/>
            <person name="Luo G."/>
        </authorList>
    </citation>
    <scope>NUCLEOTIDE SEQUENCE [LARGE SCALE GENOMIC DNA]</scope>
    <source>
        <strain evidence="3 5">AF39-4</strain>
        <strain evidence="2 4">AM22-9LB</strain>
    </source>
</reference>
<evidence type="ECO:0000313" key="5">
    <source>
        <dbReference type="Proteomes" id="UP000284267"/>
    </source>
</evidence>
<evidence type="ECO:0000256" key="1">
    <source>
        <dbReference type="SAM" id="MobiDB-lite"/>
    </source>
</evidence>
<feature type="compositionally biased region" description="Polar residues" evidence="1">
    <location>
        <begin position="96"/>
        <end position="106"/>
    </location>
</feature>
<feature type="region of interest" description="Disordered" evidence="1">
    <location>
        <begin position="92"/>
        <end position="128"/>
    </location>
</feature>
<evidence type="ECO:0000313" key="4">
    <source>
        <dbReference type="Proteomes" id="UP000284220"/>
    </source>
</evidence>
<protein>
    <recommendedName>
        <fullName evidence="6">Single-stranded DNA-binding protein</fullName>
    </recommendedName>
</protein>
<dbReference type="Proteomes" id="UP000284220">
    <property type="component" value="Unassembled WGS sequence"/>
</dbReference>